<dbReference type="Proteomes" id="UP001558613">
    <property type="component" value="Unassembled WGS sequence"/>
</dbReference>
<sequence>MGHTVALRWRLASIKTPFYQVRDETKLELFGHREVAYVWRKKGEAFNPKNTVPTVKHGGGSIMLWGCFSAFGTGNLIRVEGNMKKEDYKKILKDNL</sequence>
<gene>
    <name evidence="1" type="ORF">QQF64_017160</name>
</gene>
<name>A0ABR3LHV1_9TELE</name>
<proteinExistence type="predicted"/>
<protein>
    <recommendedName>
        <fullName evidence="3">Transposase</fullName>
    </recommendedName>
</protein>
<comment type="caution">
    <text evidence="1">The sequence shown here is derived from an EMBL/GenBank/DDBJ whole genome shotgun (WGS) entry which is preliminary data.</text>
</comment>
<dbReference type="Gene3D" id="3.30.420.10">
    <property type="entry name" value="Ribonuclease H-like superfamily/Ribonuclease H"/>
    <property type="match status" value="1"/>
</dbReference>
<organism evidence="1 2">
    <name type="scientific">Cirrhinus molitorella</name>
    <name type="common">mud carp</name>
    <dbReference type="NCBI Taxonomy" id="172907"/>
    <lineage>
        <taxon>Eukaryota</taxon>
        <taxon>Metazoa</taxon>
        <taxon>Chordata</taxon>
        <taxon>Craniata</taxon>
        <taxon>Vertebrata</taxon>
        <taxon>Euteleostomi</taxon>
        <taxon>Actinopterygii</taxon>
        <taxon>Neopterygii</taxon>
        <taxon>Teleostei</taxon>
        <taxon>Ostariophysi</taxon>
        <taxon>Cypriniformes</taxon>
        <taxon>Cyprinidae</taxon>
        <taxon>Labeoninae</taxon>
        <taxon>Labeonini</taxon>
        <taxon>Cirrhinus</taxon>
    </lineage>
</organism>
<dbReference type="InterPro" id="IPR036397">
    <property type="entry name" value="RNaseH_sf"/>
</dbReference>
<keyword evidence="2" id="KW-1185">Reference proteome</keyword>
<evidence type="ECO:0000313" key="1">
    <source>
        <dbReference type="EMBL" id="KAL1252467.1"/>
    </source>
</evidence>
<evidence type="ECO:0000313" key="2">
    <source>
        <dbReference type="Proteomes" id="UP001558613"/>
    </source>
</evidence>
<accession>A0ABR3LHV1</accession>
<evidence type="ECO:0008006" key="3">
    <source>
        <dbReference type="Google" id="ProtNLM"/>
    </source>
</evidence>
<dbReference type="EMBL" id="JAYMGO010000021">
    <property type="protein sequence ID" value="KAL1252467.1"/>
    <property type="molecule type" value="Genomic_DNA"/>
</dbReference>
<reference evidence="1 2" key="1">
    <citation type="submission" date="2023-09" db="EMBL/GenBank/DDBJ databases">
        <authorList>
            <person name="Wang M."/>
        </authorList>
    </citation>
    <scope>NUCLEOTIDE SEQUENCE [LARGE SCALE GENOMIC DNA]</scope>
    <source>
        <strain evidence="1">GT-2023</strain>
        <tissue evidence="1">Liver</tissue>
    </source>
</reference>